<dbReference type="EMBL" id="VSRR010013174">
    <property type="protein sequence ID" value="MPC55440.1"/>
    <property type="molecule type" value="Genomic_DNA"/>
</dbReference>
<organism evidence="1 2">
    <name type="scientific">Portunus trituberculatus</name>
    <name type="common">Swimming crab</name>
    <name type="synonym">Neptunus trituberculatus</name>
    <dbReference type="NCBI Taxonomy" id="210409"/>
    <lineage>
        <taxon>Eukaryota</taxon>
        <taxon>Metazoa</taxon>
        <taxon>Ecdysozoa</taxon>
        <taxon>Arthropoda</taxon>
        <taxon>Crustacea</taxon>
        <taxon>Multicrustacea</taxon>
        <taxon>Malacostraca</taxon>
        <taxon>Eumalacostraca</taxon>
        <taxon>Eucarida</taxon>
        <taxon>Decapoda</taxon>
        <taxon>Pleocyemata</taxon>
        <taxon>Brachyura</taxon>
        <taxon>Eubrachyura</taxon>
        <taxon>Portunoidea</taxon>
        <taxon>Portunidae</taxon>
        <taxon>Portuninae</taxon>
        <taxon>Portunus</taxon>
    </lineage>
</organism>
<dbReference type="AlphaFoldDB" id="A0A5B7G5E1"/>
<evidence type="ECO:0000313" key="1">
    <source>
        <dbReference type="EMBL" id="MPC55440.1"/>
    </source>
</evidence>
<evidence type="ECO:0000313" key="2">
    <source>
        <dbReference type="Proteomes" id="UP000324222"/>
    </source>
</evidence>
<name>A0A5B7G5E1_PORTR</name>
<keyword evidence="2" id="KW-1185">Reference proteome</keyword>
<accession>A0A5B7G5E1</accession>
<protein>
    <submittedName>
        <fullName evidence="1">Uncharacterized protein</fullName>
    </submittedName>
</protein>
<gene>
    <name evidence="1" type="ORF">E2C01_049375</name>
</gene>
<reference evidence="1 2" key="1">
    <citation type="submission" date="2019-05" db="EMBL/GenBank/DDBJ databases">
        <title>Another draft genome of Portunus trituberculatus and its Hox gene families provides insights of decapod evolution.</title>
        <authorList>
            <person name="Jeong J.-H."/>
            <person name="Song I."/>
            <person name="Kim S."/>
            <person name="Choi T."/>
            <person name="Kim D."/>
            <person name="Ryu S."/>
            <person name="Kim W."/>
        </authorList>
    </citation>
    <scope>NUCLEOTIDE SEQUENCE [LARGE SCALE GENOMIC DNA]</scope>
    <source>
        <tissue evidence="1">Muscle</tissue>
    </source>
</reference>
<comment type="caution">
    <text evidence="1">The sequence shown here is derived from an EMBL/GenBank/DDBJ whole genome shotgun (WGS) entry which is preliminary data.</text>
</comment>
<dbReference type="Proteomes" id="UP000324222">
    <property type="component" value="Unassembled WGS sequence"/>
</dbReference>
<proteinExistence type="predicted"/>
<sequence>MLTSETWHTNVYLLIVGGDGTTQGHHTIVCHVWQGLGTVLVVEWVKHLCARISCDDVISQYGSPIAGRIVGPGPSPHEPYAPYSSLTSLSQFMEWFASSSRAFWKVVTSINHSITNWLCGGEQIEDIKGIKLRQTLRNSSCFILRMGEVRELAKIGPQ</sequence>